<proteinExistence type="predicted"/>
<dbReference type="OrthoDB" id="7488376at2759"/>
<feature type="compositionally biased region" description="Basic and acidic residues" evidence="1">
    <location>
        <begin position="259"/>
        <end position="271"/>
    </location>
</feature>
<organism evidence="2 3">
    <name type="scientific">Brenthis ino</name>
    <name type="common">lesser marbled fritillary</name>
    <dbReference type="NCBI Taxonomy" id="405034"/>
    <lineage>
        <taxon>Eukaryota</taxon>
        <taxon>Metazoa</taxon>
        <taxon>Ecdysozoa</taxon>
        <taxon>Arthropoda</taxon>
        <taxon>Hexapoda</taxon>
        <taxon>Insecta</taxon>
        <taxon>Pterygota</taxon>
        <taxon>Neoptera</taxon>
        <taxon>Endopterygota</taxon>
        <taxon>Lepidoptera</taxon>
        <taxon>Glossata</taxon>
        <taxon>Ditrysia</taxon>
        <taxon>Papilionoidea</taxon>
        <taxon>Nymphalidae</taxon>
        <taxon>Heliconiinae</taxon>
        <taxon>Argynnini</taxon>
        <taxon>Brenthis</taxon>
    </lineage>
</organism>
<gene>
    <name evidence="2" type="ORF">BINO364_LOCUS11833</name>
</gene>
<evidence type="ECO:0000256" key="1">
    <source>
        <dbReference type="SAM" id="MobiDB-lite"/>
    </source>
</evidence>
<feature type="compositionally biased region" description="Low complexity" evidence="1">
    <location>
        <begin position="213"/>
        <end position="224"/>
    </location>
</feature>
<dbReference type="Proteomes" id="UP000838878">
    <property type="component" value="Chromosome 6"/>
</dbReference>
<feature type="region of interest" description="Disordered" evidence="1">
    <location>
        <begin position="111"/>
        <end position="271"/>
    </location>
</feature>
<feature type="compositionally biased region" description="Gly residues" evidence="1">
    <location>
        <begin position="202"/>
        <end position="212"/>
    </location>
</feature>
<evidence type="ECO:0000313" key="3">
    <source>
        <dbReference type="Proteomes" id="UP000838878"/>
    </source>
</evidence>
<dbReference type="EMBL" id="OV170226">
    <property type="protein sequence ID" value="CAH0726369.1"/>
    <property type="molecule type" value="Genomic_DNA"/>
</dbReference>
<accession>A0A8J9YBL6</accession>
<feature type="compositionally biased region" description="Polar residues" evidence="1">
    <location>
        <begin position="145"/>
        <end position="154"/>
    </location>
</feature>
<protein>
    <submittedName>
        <fullName evidence="2">Uncharacterized protein</fullName>
    </submittedName>
</protein>
<feature type="compositionally biased region" description="Low complexity" evidence="1">
    <location>
        <begin position="114"/>
        <end position="140"/>
    </location>
</feature>
<name>A0A8J9YBL6_9NEOP</name>
<feature type="compositionally biased region" description="Low complexity" evidence="1">
    <location>
        <begin position="164"/>
        <end position="201"/>
    </location>
</feature>
<sequence>MYEDSSDKMNGYQKICVIVVCIATLQEVASSSTKESRTGGLNIPEKIIGGVIEIVQSHKNKPVQGVQPMPSYPPNAQYNYQQYPQYQQWNSQSNYQNQGYQTPTQYPVQYPSPAQGQYSYQNSYNQAGNFPQGGNFNNQAYPAGSGQTFTQGQAPQGPYQGVYQNSNQFSQPGQFQNQQSGFFTNQNQASNQYQGSSSGFQGQSGQGQGTLGNGQISQGFLISGGQQGSSGGGGQGPTCVCQAWTKPQPGYEVLADTPVTEKNEKKEEITN</sequence>
<evidence type="ECO:0000313" key="2">
    <source>
        <dbReference type="EMBL" id="CAH0726369.1"/>
    </source>
</evidence>
<reference evidence="2" key="1">
    <citation type="submission" date="2021-12" db="EMBL/GenBank/DDBJ databases">
        <authorList>
            <person name="Martin H S."/>
        </authorList>
    </citation>
    <scope>NUCLEOTIDE SEQUENCE</scope>
</reference>
<keyword evidence="3" id="KW-1185">Reference proteome</keyword>
<feature type="non-terminal residue" evidence="2">
    <location>
        <position position="271"/>
    </location>
</feature>
<feature type="compositionally biased region" description="Gly residues" evidence="1">
    <location>
        <begin position="225"/>
        <end position="236"/>
    </location>
</feature>
<dbReference type="AlphaFoldDB" id="A0A8J9YBL6"/>